<comment type="caution">
    <text evidence="2">The sequence shown here is derived from an EMBL/GenBank/DDBJ whole genome shotgun (WGS) entry which is preliminary data.</text>
</comment>
<keyword evidence="1" id="KW-0472">Membrane</keyword>
<accession>A0AA36LQH2</accession>
<feature type="transmembrane region" description="Helical" evidence="1">
    <location>
        <begin position="365"/>
        <end position="385"/>
    </location>
</feature>
<dbReference type="InterPro" id="IPR005625">
    <property type="entry name" value="PepSY-ass_TM"/>
</dbReference>
<dbReference type="AlphaFoldDB" id="A0AA36LQH2"/>
<feature type="transmembrane region" description="Helical" evidence="1">
    <location>
        <begin position="161"/>
        <end position="179"/>
    </location>
</feature>
<keyword evidence="1" id="KW-1133">Transmembrane helix</keyword>
<dbReference type="PANTHER" id="PTHR34219">
    <property type="entry name" value="IRON-REGULATED INNER MEMBRANE PROTEIN-RELATED"/>
    <property type="match status" value="1"/>
</dbReference>
<sequence length="459" mass="50243">MTVTPPSSRTAGLALVTRLHFYIGLFIAPFIFFAALSGTLYVIAPNIEKIVYAEQLYTGSEGSSDTLMNQIAAAQLTAGNDAKIIAVRPAPHQGDSTRVMFSAAGLNSGESRAIFIDPVTLAVLGDMPVYGSSGSLPMRTWLDKLHSGALFGDIGRNYSELAASWMWLAALGGVIMWAVKRRKKPSPIHPKQKRRQRHILIGLTLLPLLLFISATGLTWSKWAGDNISVLRSSLAWKTPVLSTSLTPLGAVSGGAHAHHCASNNGGSATPTYRLWRYDAVLEQARLAGIDAAKVEIRPGSDDNSAWTVAEIDRSWPTQVDARAFNIKTMQVVDRLDFDQFPLVAKLIRWGIDAHMGILFGAANQLVLVFFGIGLCSMILIGYSMWWRRRPKHQRFPVQGSLLSSLGRLSLRSKTLCLLPVLLLALSLPLMGISLAAFLMIDGLCWIKARKLEKRRLKTD</sequence>
<dbReference type="PANTHER" id="PTHR34219:SF1">
    <property type="entry name" value="PEPSY DOMAIN-CONTAINING PROTEIN"/>
    <property type="match status" value="1"/>
</dbReference>
<dbReference type="Pfam" id="PF03929">
    <property type="entry name" value="PepSY_TM"/>
    <property type="match status" value="1"/>
</dbReference>
<evidence type="ECO:0000256" key="1">
    <source>
        <dbReference type="SAM" id="Phobius"/>
    </source>
</evidence>
<dbReference type="EMBL" id="CQBM01000002">
    <property type="protein sequence ID" value="CNH91020.1"/>
    <property type="molecule type" value="Genomic_DNA"/>
</dbReference>
<feature type="transmembrane region" description="Helical" evidence="1">
    <location>
        <begin position="415"/>
        <end position="440"/>
    </location>
</feature>
<name>A0AA36LQH2_YERMO</name>
<evidence type="ECO:0000313" key="3">
    <source>
        <dbReference type="Proteomes" id="UP000040841"/>
    </source>
</evidence>
<dbReference type="Proteomes" id="UP000040841">
    <property type="component" value="Unassembled WGS sequence"/>
</dbReference>
<organism evidence="2 3">
    <name type="scientific">Yersinia mollaretii</name>
    <dbReference type="NCBI Taxonomy" id="33060"/>
    <lineage>
        <taxon>Bacteria</taxon>
        <taxon>Pseudomonadati</taxon>
        <taxon>Pseudomonadota</taxon>
        <taxon>Gammaproteobacteria</taxon>
        <taxon>Enterobacterales</taxon>
        <taxon>Yersiniaceae</taxon>
        <taxon>Yersinia</taxon>
    </lineage>
</organism>
<evidence type="ECO:0000313" key="2">
    <source>
        <dbReference type="EMBL" id="CNH91020.1"/>
    </source>
</evidence>
<feature type="transmembrane region" description="Helical" evidence="1">
    <location>
        <begin position="21"/>
        <end position="44"/>
    </location>
</feature>
<keyword evidence="1" id="KW-0812">Transmembrane</keyword>
<protein>
    <submittedName>
        <fullName evidence="2">Uncharacterized iron-regulated membrane protein</fullName>
    </submittedName>
</protein>
<reference evidence="2 3" key="1">
    <citation type="submission" date="2015-03" db="EMBL/GenBank/DDBJ databases">
        <authorList>
            <consortium name="Pathogen Informatics"/>
            <person name="Murphy D."/>
        </authorList>
    </citation>
    <scope>NUCLEOTIDE SEQUENCE [LARGE SCALE GENOMIC DNA]</scope>
    <source>
        <strain evidence="2 3">FE82747</strain>
    </source>
</reference>
<dbReference type="RefSeq" id="WP_049678404.1">
    <property type="nucleotide sequence ID" value="NZ_CABMMJ010000002.1"/>
</dbReference>
<proteinExistence type="predicted"/>
<gene>
    <name evidence="2" type="ORF">ERS008502_01715</name>
</gene>
<feature type="transmembrane region" description="Helical" evidence="1">
    <location>
        <begin position="199"/>
        <end position="219"/>
    </location>
</feature>